<dbReference type="InterPro" id="IPR041203">
    <property type="entry name" value="Bact_A2M_MG5"/>
</dbReference>
<dbReference type="InterPro" id="IPR041462">
    <property type="entry name" value="Bact_A2M_MG6"/>
</dbReference>
<evidence type="ECO:0000259" key="5">
    <source>
        <dbReference type="SMART" id="SM01360"/>
    </source>
</evidence>
<dbReference type="Pfam" id="PF01835">
    <property type="entry name" value="MG2"/>
    <property type="match status" value="1"/>
</dbReference>
<evidence type="ECO:0000256" key="3">
    <source>
        <dbReference type="SAM" id="SignalP"/>
    </source>
</evidence>
<dbReference type="Pfam" id="PF11974">
    <property type="entry name" value="bMG3"/>
    <property type="match status" value="1"/>
</dbReference>
<keyword evidence="7" id="KW-1185">Reference proteome</keyword>
<evidence type="ECO:0000256" key="2">
    <source>
        <dbReference type="ARBA" id="ARBA00022729"/>
    </source>
</evidence>
<dbReference type="Gene3D" id="2.60.40.1930">
    <property type="match status" value="1"/>
</dbReference>
<dbReference type="InterPro" id="IPR008930">
    <property type="entry name" value="Terpenoid_cyclase/PrenylTrfase"/>
</dbReference>
<sequence>MGAYTMKILMQLSLLFALLASLGCDNTTDSPPHSAQGSNDNPEVLASDHSASLFADVPLRVIAMSEVQQGNINVIELKLSTPLADQRLREQIILSPNAGEAVLSADGMRVQFRDVAPNTNYQYRILASLTAENGTTLAATQKGEFQSQPMPSSVRFDAQGAIVNLRSVDSLILHSTNLEFADLNVYRIKDDHLGSFFSDLDRFLDGASRYLRNADKQAAIEHLNSQRIELPQGNNTRHEVGVGLNTLADFDRSGIYLLTARGPGDLDFQSAMWLSVSHIGLQLRNFDERVEIFAQEIDGGKAIEGVEITRLNYNNESQSTAVTDQHGYAGFAHSEGRGSFFIARHQNAVSVIQLYRNSYDLSDKLQGLEYHQPQVQYAYFPRDLYRPGETVHFSLLAKDHDGHTLTSKQLLEVFDARGAEFATVAKRPNEFGYIQLAIELPEDAVAGYWGIRVDGGANTAYINFQVEEFLPETLEITWNNGQDAPAWALTETIDSPLQIPVLGQFLYGAPASGNRLTTSAVIRPSVRPLKNWPDYYFGNNDVGSLYLDLPEQNLDAAGVTSTELSLATLENAKVDVASLTSPALMSLSYSLFESSGRSIDRQYDVILWPKPFFVGIDPQFDAGRVPENSIAEFVLGRFDVRGEQVSEGLAKIQLIREERTGFWRHSAQRGWQYVRQDNEYLMFDGQYDFDNTATLQLPVEWGTYRLEVTDESGGLTRIRFQAGSDWYNRWMNQASLQDPEAITINLNGDGFEAGTEFIAQISSPIRGAGLWVLEADQILAKGHFDITDSTSEIRVTIPSGVDRHDLYLSAFVVSPEGDYERVRKRAFGLQHVPLDRHNQQLGLRIDTPENWLPDQNNSLSLQVINASGEAYSGPAQVTVSAVDVGALSLTDYRIEDPFAALYGPKRYAATSVSDIYGWVLEPSTLVNAPIHWGGDLMMSAARVDMQDDESLRGAERAKSSPTIATWFSGPVNVTNGSATIDVEVPDFNGALLLTAHGFGERAVGYVQQRVTVSSPVVIDFAQPRFLAHGDQLEGIIDLRNLRHEGGDLQLNIHAEGALTMTEINQTISLDRGATSQLRLPISTAKAGTEGTIVVALTGEDLNIERRWPISLRGIQNPRANFAHALVEAGGSVALPRSLLTDLQTEDLRSWLQISAQPDFGQLENWTYLVDYEYACLEQTTSRLRPWLSASSTQLNALAASESERSDMFEASLLRYRELQHPSGGFQLWPSSSNESPWLTVYAADALLTLRSAGTNVPESLIKPVIERLRSYALNRAQLDDLGYSQNPNALDASVKSYAAYVLAREGLLALGPIRDLRDRQGLSLRTPISVVHLALALRLSGDSAAADALLQQTLPHTVRPESYMGDYGSKLRDQAAVYQLLQRHDLLASVDATARFNDLFQTFRDQQWLNTQERAQLLSLSLENSGSTAWEAEVSGTDFSGLQRGDRGQRWRLSNTPLETVVSNPSSEPIFVSFAASGVATPEALAKDPVRVQLDYYLIENGQYRRLTEADEVASGSLVYAQVKAWSGQRVHDAMLISLLPAGFELVNPRLPNSPTLDELNVAGLSAGNNLYPEHEAYRDDRFVSTFDLRSDREIQTGYLLRATTPGSFQVPITLLESMYQPEVRGQTRPLNRLIIQ</sequence>
<dbReference type="InterPro" id="IPR049120">
    <property type="entry name" value="A2M_bMG2"/>
</dbReference>
<name>A0A3M0AD27_9GAMM</name>
<dbReference type="SMART" id="SM01360">
    <property type="entry name" value="A2M"/>
    <property type="match status" value="1"/>
</dbReference>
<feature type="domain" description="Alpha-2-macroglobulin bait region" evidence="4">
    <location>
        <begin position="742"/>
        <end position="889"/>
    </location>
</feature>
<evidence type="ECO:0000256" key="1">
    <source>
        <dbReference type="ARBA" id="ARBA00010556"/>
    </source>
</evidence>
<dbReference type="CDD" id="cd02891">
    <property type="entry name" value="A2M_like"/>
    <property type="match status" value="1"/>
</dbReference>
<evidence type="ECO:0008006" key="8">
    <source>
        <dbReference type="Google" id="ProtNLM"/>
    </source>
</evidence>
<dbReference type="Pfam" id="PF00207">
    <property type="entry name" value="A2M"/>
    <property type="match status" value="1"/>
</dbReference>
<keyword evidence="2 3" id="KW-0732">Signal</keyword>
<evidence type="ECO:0000313" key="6">
    <source>
        <dbReference type="EMBL" id="RMA82446.1"/>
    </source>
</evidence>
<dbReference type="PROSITE" id="PS51257">
    <property type="entry name" value="PROKAR_LIPOPROTEIN"/>
    <property type="match status" value="1"/>
</dbReference>
<dbReference type="GO" id="GO:0004866">
    <property type="term" value="F:endopeptidase inhibitor activity"/>
    <property type="evidence" value="ECO:0007669"/>
    <property type="project" value="InterPro"/>
</dbReference>
<gene>
    <name evidence="6" type="ORF">DFR27_0395</name>
</gene>
<dbReference type="PANTHER" id="PTHR40094:SF1">
    <property type="entry name" value="UBIQUITIN DOMAIN-CONTAINING PROTEIN"/>
    <property type="match status" value="1"/>
</dbReference>
<comment type="caution">
    <text evidence="6">The sequence shown here is derived from an EMBL/GenBank/DDBJ whole genome shotgun (WGS) entry which is preliminary data.</text>
</comment>
<dbReference type="InterPro" id="IPR001599">
    <property type="entry name" value="Macroglobln_a2"/>
</dbReference>
<dbReference type="InterPro" id="IPR021868">
    <property type="entry name" value="Alpha_2_Macroglob_MG3"/>
</dbReference>
<dbReference type="EMBL" id="REFJ01000001">
    <property type="protein sequence ID" value="RMA82446.1"/>
    <property type="molecule type" value="Genomic_DNA"/>
</dbReference>
<dbReference type="SUPFAM" id="SSF48239">
    <property type="entry name" value="Terpenoid cyclases/Protein prenyltransferases"/>
    <property type="match status" value="1"/>
</dbReference>
<dbReference type="Pfam" id="PF07703">
    <property type="entry name" value="A2M_BRD"/>
    <property type="match status" value="1"/>
</dbReference>
<dbReference type="Gene3D" id="1.50.10.20">
    <property type="match status" value="1"/>
</dbReference>
<dbReference type="InterPro" id="IPR051802">
    <property type="entry name" value="YfhM-like"/>
</dbReference>
<feature type="chain" id="PRO_5018093243" description="Alpha-2-macroglobulin" evidence="3">
    <location>
        <begin position="23"/>
        <end position="1637"/>
    </location>
</feature>
<accession>A0A3M0AD27</accession>
<proteinExistence type="inferred from homology"/>
<dbReference type="InterPro" id="IPR002890">
    <property type="entry name" value="MG2"/>
</dbReference>
<dbReference type="Pfam" id="PF17962">
    <property type="entry name" value="bMG6"/>
    <property type="match status" value="1"/>
</dbReference>
<organism evidence="6 7">
    <name type="scientific">Umboniibacter marinipuniceus</name>
    <dbReference type="NCBI Taxonomy" id="569599"/>
    <lineage>
        <taxon>Bacteria</taxon>
        <taxon>Pseudomonadati</taxon>
        <taxon>Pseudomonadota</taxon>
        <taxon>Gammaproteobacteria</taxon>
        <taxon>Cellvibrionales</taxon>
        <taxon>Cellvibrionaceae</taxon>
        <taxon>Umboniibacter</taxon>
    </lineage>
</organism>
<dbReference type="InterPro" id="IPR041246">
    <property type="entry name" value="Bact_MG10"/>
</dbReference>
<comment type="similarity">
    <text evidence="1">Belongs to the protease inhibitor I39 (alpha-2-macroglobulin) family. Bacterial alpha-2-macroglobulin subfamily.</text>
</comment>
<dbReference type="SMART" id="SM01359">
    <property type="entry name" value="A2M_N_2"/>
    <property type="match status" value="1"/>
</dbReference>
<dbReference type="Pfam" id="PF21142">
    <property type="entry name" value="A2M_bMG2"/>
    <property type="match status" value="1"/>
</dbReference>
<dbReference type="Pfam" id="PF17973">
    <property type="entry name" value="bMG10"/>
    <property type="match status" value="1"/>
</dbReference>
<dbReference type="Proteomes" id="UP000267187">
    <property type="component" value="Unassembled WGS sequence"/>
</dbReference>
<reference evidence="6 7" key="1">
    <citation type="submission" date="2018-10" db="EMBL/GenBank/DDBJ databases">
        <title>Genomic Encyclopedia of Type Strains, Phase IV (KMG-IV): sequencing the most valuable type-strain genomes for metagenomic binning, comparative biology and taxonomic classification.</title>
        <authorList>
            <person name="Goeker M."/>
        </authorList>
    </citation>
    <scope>NUCLEOTIDE SEQUENCE [LARGE SCALE GENOMIC DNA]</scope>
    <source>
        <strain evidence="6 7">DSM 25080</strain>
    </source>
</reference>
<dbReference type="Pfam" id="PF17972">
    <property type="entry name" value="bMG5"/>
    <property type="match status" value="1"/>
</dbReference>
<feature type="signal peptide" evidence="3">
    <location>
        <begin position="1"/>
        <end position="22"/>
    </location>
</feature>
<dbReference type="PANTHER" id="PTHR40094">
    <property type="entry name" value="ALPHA-2-MACROGLOBULIN HOMOLOG"/>
    <property type="match status" value="1"/>
</dbReference>
<feature type="domain" description="Alpha-2-macroglobulin" evidence="5">
    <location>
        <begin position="965"/>
        <end position="1052"/>
    </location>
</feature>
<evidence type="ECO:0000259" key="4">
    <source>
        <dbReference type="SMART" id="SM01359"/>
    </source>
</evidence>
<evidence type="ECO:0000313" key="7">
    <source>
        <dbReference type="Proteomes" id="UP000267187"/>
    </source>
</evidence>
<dbReference type="InterPro" id="IPR011625">
    <property type="entry name" value="A2M_N_BRD"/>
</dbReference>
<protein>
    <recommendedName>
        <fullName evidence="8">Alpha-2-macroglobulin</fullName>
    </recommendedName>
</protein>